<accession>A0ABV8WNW0</accession>
<sequence>MASSFPGATGLSEISVYDWPGADGAAGGSPHLHTASTEAYVVLEGSGRLETLDSRGFTSSPLEPGTVLWFTPGTVHRAINDSGDLKVLVVMQNAGLPEHGDAVMTFPPEYLADAVSYRRAAALEHKDADAGPVAGEEAARRRRDLALEGYLALKEAVLSSGPSALAGFHAAAAHLVSGRTTVWAGLLAEGAARQAELTRQQLASLDTAESIYMANARTTMGKRENRRIYGMCGRIQTWELSDNQHRA</sequence>
<dbReference type="InterPro" id="IPR014710">
    <property type="entry name" value="RmlC-like_jellyroll"/>
</dbReference>
<organism evidence="2 3">
    <name type="scientific">Arthrobacter sedimenti</name>
    <dbReference type="NCBI Taxonomy" id="2694931"/>
    <lineage>
        <taxon>Bacteria</taxon>
        <taxon>Bacillati</taxon>
        <taxon>Actinomycetota</taxon>
        <taxon>Actinomycetes</taxon>
        <taxon>Micrococcales</taxon>
        <taxon>Micrococcaceae</taxon>
        <taxon>Arthrobacter</taxon>
    </lineage>
</organism>
<feature type="domain" description="Cupin type-2" evidence="1">
    <location>
        <begin position="24"/>
        <end position="90"/>
    </location>
</feature>
<evidence type="ECO:0000313" key="3">
    <source>
        <dbReference type="Proteomes" id="UP001595778"/>
    </source>
</evidence>
<dbReference type="InterPro" id="IPR011051">
    <property type="entry name" value="RmlC_Cupin_sf"/>
</dbReference>
<dbReference type="EMBL" id="JBHSDQ010000008">
    <property type="protein sequence ID" value="MFC4397710.1"/>
    <property type="molecule type" value="Genomic_DNA"/>
</dbReference>
<dbReference type="InterPro" id="IPR013096">
    <property type="entry name" value="Cupin_2"/>
</dbReference>
<dbReference type="Pfam" id="PF07883">
    <property type="entry name" value="Cupin_2"/>
    <property type="match status" value="1"/>
</dbReference>
<protein>
    <submittedName>
        <fullName evidence="2">Cupin domain-containing protein</fullName>
    </submittedName>
</protein>
<evidence type="ECO:0000313" key="2">
    <source>
        <dbReference type="EMBL" id="MFC4397710.1"/>
    </source>
</evidence>
<proteinExistence type="predicted"/>
<dbReference type="RefSeq" id="WP_376978985.1">
    <property type="nucleotide sequence ID" value="NZ_JBHSDQ010000008.1"/>
</dbReference>
<dbReference type="Gene3D" id="2.60.120.10">
    <property type="entry name" value="Jelly Rolls"/>
    <property type="match status" value="1"/>
</dbReference>
<dbReference type="SUPFAM" id="SSF51182">
    <property type="entry name" value="RmlC-like cupins"/>
    <property type="match status" value="1"/>
</dbReference>
<gene>
    <name evidence="2" type="ORF">ACFO0G_16545</name>
</gene>
<name>A0ABV8WNW0_9MICC</name>
<reference evidence="3" key="1">
    <citation type="journal article" date="2019" name="Int. J. Syst. Evol. Microbiol.">
        <title>The Global Catalogue of Microorganisms (GCM) 10K type strain sequencing project: providing services to taxonomists for standard genome sequencing and annotation.</title>
        <authorList>
            <consortium name="The Broad Institute Genomics Platform"/>
            <consortium name="The Broad Institute Genome Sequencing Center for Infectious Disease"/>
            <person name="Wu L."/>
            <person name="Ma J."/>
        </authorList>
    </citation>
    <scope>NUCLEOTIDE SEQUENCE [LARGE SCALE GENOMIC DNA]</scope>
    <source>
        <strain evidence="3">PJ61</strain>
    </source>
</reference>
<keyword evidence="3" id="KW-1185">Reference proteome</keyword>
<evidence type="ECO:0000259" key="1">
    <source>
        <dbReference type="Pfam" id="PF07883"/>
    </source>
</evidence>
<dbReference type="Proteomes" id="UP001595778">
    <property type="component" value="Unassembled WGS sequence"/>
</dbReference>
<comment type="caution">
    <text evidence="2">The sequence shown here is derived from an EMBL/GenBank/DDBJ whole genome shotgun (WGS) entry which is preliminary data.</text>
</comment>